<protein>
    <submittedName>
        <fullName evidence="1">Histidine kinase HHK3</fullName>
    </submittedName>
</protein>
<name>A0AAD6IJI7_PENCN</name>
<sequence length="193" mass="21760">MASPEVETLYNPESRSIRTVNSLATAFMLCGSISSALPGQKRKASAVNAWYYTRDIDKESELLSQLQGKACFDQESIGWEFAVIGIQDITFYVRLATSWTSTWHSSPRVPSSCRSLWRTGDSKSYYTSNVEDSGHMQVHQFVYKTNPESALDLVHYETLTKAQQQTLVRLADWIVSDVVFNMQEQGGKENAVK</sequence>
<reference evidence="1" key="1">
    <citation type="journal article" date="2023" name="IMA Fungus">
        <title>Comparative genomic study of the Penicillium genus elucidates a diverse pangenome and 15 lateral gene transfer events.</title>
        <authorList>
            <person name="Petersen C."/>
            <person name="Sorensen T."/>
            <person name="Nielsen M.R."/>
            <person name="Sondergaard T.E."/>
            <person name="Sorensen J.L."/>
            <person name="Fitzpatrick D.A."/>
            <person name="Frisvad J.C."/>
            <person name="Nielsen K.L."/>
        </authorList>
    </citation>
    <scope>NUCLEOTIDE SEQUENCE</scope>
    <source>
        <strain evidence="1">IBT 15450</strain>
    </source>
</reference>
<gene>
    <name evidence="1" type="ORF">N7460_001325</name>
</gene>
<dbReference type="AlphaFoldDB" id="A0AAD6IJI7"/>
<evidence type="ECO:0000313" key="1">
    <source>
        <dbReference type="EMBL" id="KAJ6050791.1"/>
    </source>
</evidence>
<dbReference type="EMBL" id="JAQJZL010000002">
    <property type="protein sequence ID" value="KAJ6050791.1"/>
    <property type="molecule type" value="Genomic_DNA"/>
</dbReference>
<keyword evidence="2" id="KW-1185">Reference proteome</keyword>
<dbReference type="GO" id="GO:0016301">
    <property type="term" value="F:kinase activity"/>
    <property type="evidence" value="ECO:0007669"/>
    <property type="project" value="UniProtKB-KW"/>
</dbReference>
<evidence type="ECO:0000313" key="2">
    <source>
        <dbReference type="Proteomes" id="UP001219568"/>
    </source>
</evidence>
<accession>A0AAD6IJI7</accession>
<keyword evidence="1" id="KW-0808">Transferase</keyword>
<comment type="caution">
    <text evidence="1">The sequence shown here is derived from an EMBL/GenBank/DDBJ whole genome shotgun (WGS) entry which is preliminary data.</text>
</comment>
<organism evidence="1 2">
    <name type="scientific">Penicillium canescens</name>
    <dbReference type="NCBI Taxonomy" id="5083"/>
    <lineage>
        <taxon>Eukaryota</taxon>
        <taxon>Fungi</taxon>
        <taxon>Dikarya</taxon>
        <taxon>Ascomycota</taxon>
        <taxon>Pezizomycotina</taxon>
        <taxon>Eurotiomycetes</taxon>
        <taxon>Eurotiomycetidae</taxon>
        <taxon>Eurotiales</taxon>
        <taxon>Aspergillaceae</taxon>
        <taxon>Penicillium</taxon>
    </lineage>
</organism>
<dbReference type="Proteomes" id="UP001219568">
    <property type="component" value="Unassembled WGS sequence"/>
</dbReference>
<keyword evidence="1" id="KW-0418">Kinase</keyword>
<proteinExistence type="predicted"/>
<reference evidence="1" key="2">
    <citation type="submission" date="2023-01" db="EMBL/GenBank/DDBJ databases">
        <authorList>
            <person name="Petersen C."/>
        </authorList>
    </citation>
    <scope>NUCLEOTIDE SEQUENCE</scope>
    <source>
        <strain evidence="1">IBT 15450</strain>
    </source>
</reference>